<dbReference type="EMBL" id="CATQJL010000316">
    <property type="protein sequence ID" value="CAJ0607168.1"/>
    <property type="molecule type" value="Genomic_DNA"/>
</dbReference>
<proteinExistence type="predicted"/>
<comment type="caution">
    <text evidence="2">The sequence shown here is derived from an EMBL/GenBank/DDBJ whole genome shotgun (WGS) entry which is preliminary data.</text>
</comment>
<evidence type="ECO:0000313" key="2">
    <source>
        <dbReference type="EMBL" id="CAJ0607168.1"/>
    </source>
</evidence>
<accession>A0AA36HAV2</accession>
<protein>
    <submittedName>
        <fullName evidence="2">Uncharacterized protein</fullName>
    </submittedName>
</protein>
<sequence length="149" mass="16078">MSCGAIVNFAVTANKLKEAKQEKLRKSSFHSPIEKISAPLKAIASELSTDHKKKKEDSVLDTVAEKLDIPTEAIPTPVRKLSAPLKTFASGLSPSDPNNNGEENGLLNAVAQKLEEAKDTVAEKAKEAKDFVAREAKVVNEKLERIAGD</sequence>
<evidence type="ECO:0000256" key="1">
    <source>
        <dbReference type="SAM" id="Coils"/>
    </source>
</evidence>
<dbReference type="Proteomes" id="UP001176961">
    <property type="component" value="Unassembled WGS sequence"/>
</dbReference>
<dbReference type="Gene3D" id="6.10.140.1430">
    <property type="match status" value="1"/>
</dbReference>
<gene>
    <name evidence="2" type="ORF">CYNAS_LOCUS19151</name>
</gene>
<keyword evidence="1" id="KW-0175">Coiled coil</keyword>
<name>A0AA36HAV2_CYLNA</name>
<feature type="coiled-coil region" evidence="1">
    <location>
        <begin position="107"/>
        <end position="134"/>
    </location>
</feature>
<evidence type="ECO:0000313" key="3">
    <source>
        <dbReference type="Proteomes" id="UP001176961"/>
    </source>
</evidence>
<organism evidence="2 3">
    <name type="scientific">Cylicocyclus nassatus</name>
    <name type="common">Nematode worm</name>
    <dbReference type="NCBI Taxonomy" id="53992"/>
    <lineage>
        <taxon>Eukaryota</taxon>
        <taxon>Metazoa</taxon>
        <taxon>Ecdysozoa</taxon>
        <taxon>Nematoda</taxon>
        <taxon>Chromadorea</taxon>
        <taxon>Rhabditida</taxon>
        <taxon>Rhabditina</taxon>
        <taxon>Rhabditomorpha</taxon>
        <taxon>Strongyloidea</taxon>
        <taxon>Strongylidae</taxon>
        <taxon>Cylicocyclus</taxon>
    </lineage>
</organism>
<keyword evidence="3" id="KW-1185">Reference proteome</keyword>
<dbReference type="AlphaFoldDB" id="A0AA36HAV2"/>
<reference evidence="2" key="1">
    <citation type="submission" date="2023-07" db="EMBL/GenBank/DDBJ databases">
        <authorList>
            <consortium name="CYATHOMIX"/>
        </authorList>
    </citation>
    <scope>NUCLEOTIDE SEQUENCE</scope>
    <source>
        <strain evidence="2">N/A</strain>
    </source>
</reference>